<reference evidence="3 4" key="1">
    <citation type="submission" date="2023-11" db="EMBL/GenBank/DDBJ databases">
        <title>Peredibacter starrii A3.12.</title>
        <authorList>
            <person name="Mitchell R.J."/>
        </authorList>
    </citation>
    <scope>NUCLEOTIDE SEQUENCE [LARGE SCALE GENOMIC DNA]</scope>
    <source>
        <strain evidence="3 4">A3.12</strain>
    </source>
</reference>
<name>A0AAX4HQR0_9BACT</name>
<dbReference type="InterPro" id="IPR018639">
    <property type="entry name" value="DUF2062"/>
</dbReference>
<feature type="transmembrane region" description="Helical" evidence="1">
    <location>
        <begin position="114"/>
        <end position="138"/>
    </location>
</feature>
<accession>A0AAX4HQR0</accession>
<feature type="transmembrane region" description="Helical" evidence="1">
    <location>
        <begin position="20"/>
        <end position="40"/>
    </location>
</feature>
<protein>
    <submittedName>
        <fullName evidence="3">TIGR03546 family protein</fullName>
    </submittedName>
</protein>
<evidence type="ECO:0000259" key="2">
    <source>
        <dbReference type="Pfam" id="PF09835"/>
    </source>
</evidence>
<feature type="transmembrane region" description="Helical" evidence="1">
    <location>
        <begin position="47"/>
        <end position="75"/>
    </location>
</feature>
<dbReference type="RefSeq" id="WP_321396660.1">
    <property type="nucleotide sequence ID" value="NZ_CP139487.1"/>
</dbReference>
<feature type="domain" description="DUF2062" evidence="2">
    <location>
        <begin position="19"/>
        <end position="142"/>
    </location>
</feature>
<dbReference type="EMBL" id="CP139487">
    <property type="protein sequence ID" value="WPU65691.1"/>
    <property type="molecule type" value="Genomic_DNA"/>
</dbReference>
<dbReference type="Pfam" id="PF09835">
    <property type="entry name" value="DUF2062"/>
    <property type="match status" value="1"/>
</dbReference>
<dbReference type="Proteomes" id="UP001324634">
    <property type="component" value="Chromosome"/>
</dbReference>
<dbReference type="KEGG" id="psti:SOO65_02930"/>
<sequence length="175" mass="20198">MGLILKQLFAFIKLLNSDTGNISLALGMTCGFILGMTPVLSLHSLLIFLILFFFRIQIGAALVAAFFFKFIAFLLDPAFDFVGQKVLEMESLQGFFTTLYNMPIIPFTRFNNSIVMGSAVVTFALSPIVFILSQYFIVKYREIVVARFKGTKFWKALQATKFYQWYYKYEQYSWK</sequence>
<dbReference type="InterPro" id="IPR019935">
    <property type="entry name" value="CHP03546"/>
</dbReference>
<gene>
    <name evidence="3" type="ORF">SOO65_02930</name>
</gene>
<keyword evidence="1" id="KW-1133">Transmembrane helix</keyword>
<keyword evidence="4" id="KW-1185">Reference proteome</keyword>
<proteinExistence type="predicted"/>
<evidence type="ECO:0000256" key="1">
    <source>
        <dbReference type="SAM" id="Phobius"/>
    </source>
</evidence>
<evidence type="ECO:0000313" key="4">
    <source>
        <dbReference type="Proteomes" id="UP001324634"/>
    </source>
</evidence>
<dbReference type="AlphaFoldDB" id="A0AAX4HQR0"/>
<dbReference type="NCBIfam" id="TIGR03546">
    <property type="entry name" value="TIGR03546 family protein"/>
    <property type="match status" value="1"/>
</dbReference>
<evidence type="ECO:0000313" key="3">
    <source>
        <dbReference type="EMBL" id="WPU65691.1"/>
    </source>
</evidence>
<organism evidence="3 4">
    <name type="scientific">Peredibacter starrii</name>
    <dbReference type="NCBI Taxonomy" id="28202"/>
    <lineage>
        <taxon>Bacteria</taxon>
        <taxon>Pseudomonadati</taxon>
        <taxon>Bdellovibrionota</taxon>
        <taxon>Bacteriovoracia</taxon>
        <taxon>Bacteriovoracales</taxon>
        <taxon>Bacteriovoracaceae</taxon>
        <taxon>Peredibacter</taxon>
    </lineage>
</organism>
<keyword evidence="1" id="KW-0472">Membrane</keyword>
<keyword evidence="1" id="KW-0812">Transmembrane</keyword>